<dbReference type="PANTHER" id="PTHR48200:SF1">
    <property type="entry name" value="AMINOTRANSFERASE-LIKE PLANT MOBILE DOMAIN-CONTAINING PROTEIN"/>
    <property type="match status" value="1"/>
</dbReference>
<feature type="non-terminal residue" evidence="1">
    <location>
        <position position="1"/>
    </location>
</feature>
<comment type="caution">
    <text evidence="1">The sequence shown here is derived from an EMBL/GenBank/DDBJ whole genome shotgun (WGS) entry which is preliminary data.</text>
</comment>
<gene>
    <name evidence="1" type="ORF">Goari_004754</name>
</gene>
<name>A0A7J8Y4G2_GOSAI</name>
<reference evidence="1 2" key="1">
    <citation type="journal article" date="2019" name="Genome Biol. Evol.">
        <title>Insights into the evolution of the New World diploid cottons (Gossypium, subgenus Houzingenia) based on genome sequencing.</title>
        <authorList>
            <person name="Grover C.E."/>
            <person name="Arick M.A. 2nd"/>
            <person name="Thrash A."/>
            <person name="Conover J.L."/>
            <person name="Sanders W.S."/>
            <person name="Peterson D.G."/>
            <person name="Frelichowski J.E."/>
            <person name="Scheffler J.A."/>
            <person name="Scheffler B.E."/>
            <person name="Wendel J.F."/>
        </authorList>
    </citation>
    <scope>NUCLEOTIDE SEQUENCE [LARGE SCALE GENOMIC DNA]</scope>
    <source>
        <strain evidence="1">185</strain>
        <tissue evidence="1">Leaf</tissue>
    </source>
</reference>
<evidence type="ECO:0000313" key="1">
    <source>
        <dbReference type="EMBL" id="MBA0694465.1"/>
    </source>
</evidence>
<dbReference type="PANTHER" id="PTHR48200">
    <property type="entry name" value="PROTEIN, PUTATIVE-RELATED"/>
    <property type="match status" value="1"/>
</dbReference>
<protein>
    <submittedName>
        <fullName evidence="1">Uncharacterized protein</fullName>
    </submittedName>
</protein>
<evidence type="ECO:0000313" key="2">
    <source>
        <dbReference type="Proteomes" id="UP000593577"/>
    </source>
</evidence>
<organism evidence="1 2">
    <name type="scientific">Gossypium aridum</name>
    <name type="common">American cotton</name>
    <name type="synonym">Erioxylum aridum</name>
    <dbReference type="NCBI Taxonomy" id="34290"/>
    <lineage>
        <taxon>Eukaryota</taxon>
        <taxon>Viridiplantae</taxon>
        <taxon>Streptophyta</taxon>
        <taxon>Embryophyta</taxon>
        <taxon>Tracheophyta</taxon>
        <taxon>Spermatophyta</taxon>
        <taxon>Magnoliopsida</taxon>
        <taxon>eudicotyledons</taxon>
        <taxon>Gunneridae</taxon>
        <taxon>Pentapetalae</taxon>
        <taxon>rosids</taxon>
        <taxon>malvids</taxon>
        <taxon>Malvales</taxon>
        <taxon>Malvaceae</taxon>
        <taxon>Malvoideae</taxon>
        <taxon>Gossypium</taxon>
    </lineage>
</organism>
<dbReference type="AlphaFoldDB" id="A0A7J8Y4G2"/>
<dbReference type="Proteomes" id="UP000593577">
    <property type="component" value="Unassembled WGS sequence"/>
</dbReference>
<accession>A0A7J8Y4G2</accession>
<dbReference type="EMBL" id="JABFAA010000010">
    <property type="protein sequence ID" value="MBA0694465.1"/>
    <property type="molecule type" value="Genomic_DNA"/>
</dbReference>
<keyword evidence="2" id="KW-1185">Reference proteome</keyword>
<proteinExistence type="predicted"/>
<sequence length="94" mass="10708">MGKASSNRHLALFAFAIYRLIVFPKALGYMSIELADFLLQIKKGVIPSPAVLVETIISLKSIKREGDGRFLPIEKFLESEWPPNQSIEEWFQNL</sequence>